<sequence>MVGDAQIRGGQGNMGRGLPDLVCSGLLAFASHYRDAACNEWDAGRVPGLKDEGLNGVMEHTGNTGLYIMLSNHEWYLLRIPPR</sequence>
<keyword evidence="2" id="KW-1185">Reference proteome</keyword>
<dbReference type="AlphaFoldDB" id="A0A2L2TG04"/>
<evidence type="ECO:0000313" key="1">
    <source>
        <dbReference type="EMBL" id="CEI66963.1"/>
    </source>
</evidence>
<dbReference type="EMBL" id="LN649229">
    <property type="protein sequence ID" value="CEI66963.1"/>
    <property type="molecule type" value="Genomic_DNA"/>
</dbReference>
<evidence type="ECO:0000313" key="2">
    <source>
        <dbReference type="Proteomes" id="UP000245910"/>
    </source>
</evidence>
<proteinExistence type="predicted"/>
<reference evidence="2" key="1">
    <citation type="submission" date="2014-10" db="EMBL/GenBank/DDBJ databases">
        <authorList>
            <person name="King R."/>
        </authorList>
    </citation>
    <scope>NUCLEOTIDE SEQUENCE [LARGE SCALE GENOMIC DNA]</scope>
    <source>
        <strain evidence="2">A3/5</strain>
    </source>
</reference>
<accession>A0A2L2TG04</accession>
<protein>
    <submittedName>
        <fullName evidence="1">Uncharacterized protein</fullName>
    </submittedName>
</protein>
<name>A0A2L2TG04_9HYPO</name>
<organism evidence="1 2">
    <name type="scientific">Fusarium venenatum</name>
    <dbReference type="NCBI Taxonomy" id="56646"/>
    <lineage>
        <taxon>Eukaryota</taxon>
        <taxon>Fungi</taxon>
        <taxon>Dikarya</taxon>
        <taxon>Ascomycota</taxon>
        <taxon>Pezizomycotina</taxon>
        <taxon>Sordariomycetes</taxon>
        <taxon>Hypocreomycetidae</taxon>
        <taxon>Hypocreales</taxon>
        <taxon>Nectriaceae</taxon>
        <taxon>Fusarium</taxon>
    </lineage>
</organism>
<dbReference type="Proteomes" id="UP000245910">
    <property type="component" value="Chromosome I"/>
</dbReference>